<name>R7YYM4_CONA1</name>
<dbReference type="Proteomes" id="UP000016924">
    <property type="component" value="Unassembled WGS sequence"/>
</dbReference>
<organism evidence="2 3">
    <name type="scientific">Coniosporium apollinis (strain CBS 100218)</name>
    <name type="common">Rock-inhabiting black yeast</name>
    <dbReference type="NCBI Taxonomy" id="1168221"/>
    <lineage>
        <taxon>Eukaryota</taxon>
        <taxon>Fungi</taxon>
        <taxon>Dikarya</taxon>
        <taxon>Ascomycota</taxon>
        <taxon>Pezizomycotina</taxon>
        <taxon>Dothideomycetes</taxon>
        <taxon>Dothideomycetes incertae sedis</taxon>
        <taxon>Coniosporium</taxon>
    </lineage>
</organism>
<dbReference type="STRING" id="1168221.R7YYM4"/>
<dbReference type="SMART" id="SM00355">
    <property type="entry name" value="ZnF_C2H2"/>
    <property type="match status" value="2"/>
</dbReference>
<dbReference type="Gene3D" id="3.30.160.60">
    <property type="entry name" value="Classic Zinc Finger"/>
    <property type="match status" value="1"/>
</dbReference>
<dbReference type="AlphaFoldDB" id="R7YYM4"/>
<feature type="domain" description="C2H2-type" evidence="1">
    <location>
        <begin position="126"/>
        <end position="160"/>
    </location>
</feature>
<evidence type="ECO:0000313" key="3">
    <source>
        <dbReference type="Proteomes" id="UP000016924"/>
    </source>
</evidence>
<proteinExistence type="predicted"/>
<protein>
    <recommendedName>
        <fullName evidence="1">C2H2-type domain-containing protein</fullName>
    </recommendedName>
</protein>
<reference evidence="3" key="1">
    <citation type="submission" date="2012-06" db="EMBL/GenBank/DDBJ databases">
        <title>The genome sequence of Coniosporium apollinis CBS 100218.</title>
        <authorList>
            <consortium name="The Broad Institute Genome Sequencing Platform"/>
            <person name="Cuomo C."/>
            <person name="Gorbushina A."/>
            <person name="Noack S."/>
            <person name="Walker B."/>
            <person name="Young S.K."/>
            <person name="Zeng Q."/>
            <person name="Gargeya S."/>
            <person name="Fitzgerald M."/>
            <person name="Haas B."/>
            <person name="Abouelleil A."/>
            <person name="Alvarado L."/>
            <person name="Arachchi H.M."/>
            <person name="Berlin A.M."/>
            <person name="Chapman S.B."/>
            <person name="Goldberg J."/>
            <person name="Griggs A."/>
            <person name="Gujja S."/>
            <person name="Hansen M."/>
            <person name="Howarth C."/>
            <person name="Imamovic A."/>
            <person name="Larimer J."/>
            <person name="McCowan C."/>
            <person name="Montmayeur A."/>
            <person name="Murphy C."/>
            <person name="Neiman D."/>
            <person name="Pearson M."/>
            <person name="Priest M."/>
            <person name="Roberts A."/>
            <person name="Saif S."/>
            <person name="Shea T."/>
            <person name="Sisk P."/>
            <person name="Sykes S."/>
            <person name="Wortman J."/>
            <person name="Nusbaum C."/>
            <person name="Birren B."/>
        </authorList>
    </citation>
    <scope>NUCLEOTIDE SEQUENCE [LARGE SCALE GENOMIC DNA]</scope>
    <source>
        <strain evidence="3">CBS 100218</strain>
    </source>
</reference>
<dbReference type="OrthoDB" id="2687452at2759"/>
<dbReference type="RefSeq" id="XP_007782206.1">
    <property type="nucleotide sequence ID" value="XM_007784016.1"/>
</dbReference>
<dbReference type="InterPro" id="IPR013087">
    <property type="entry name" value="Znf_C2H2_type"/>
</dbReference>
<feature type="domain" description="C2H2-type" evidence="1">
    <location>
        <begin position="94"/>
        <end position="120"/>
    </location>
</feature>
<evidence type="ECO:0000313" key="2">
    <source>
        <dbReference type="EMBL" id="EON66889.1"/>
    </source>
</evidence>
<dbReference type="HOGENOM" id="CLU_1610665_0_0_1"/>
<dbReference type="EMBL" id="JH767583">
    <property type="protein sequence ID" value="EON66889.1"/>
    <property type="molecule type" value="Genomic_DNA"/>
</dbReference>
<dbReference type="GeneID" id="19903603"/>
<keyword evidence="3" id="KW-1185">Reference proteome</keyword>
<accession>R7YYM4</accession>
<gene>
    <name evidence="2" type="ORF">W97_06292</name>
</gene>
<dbReference type="eggNOG" id="ENOG502RKCA">
    <property type="taxonomic scope" value="Eukaryota"/>
</dbReference>
<sequence length="165" mass="18494">MELNFDWPPLDAHEGVMNPTYDWSPFSDMHERDMQTPFASASDNQSTHAFSELQQGNLAPACSSAGTGTLQPLDQAIQAALAALDNAANPPNQHICFEPGCKKNQFTRDADLQRHIKTVHTRDEAFYCEVDGCPRSEVLHGVKKPFWRADKMKEHMRTVHGVTRS</sequence>
<evidence type="ECO:0000259" key="1">
    <source>
        <dbReference type="SMART" id="SM00355"/>
    </source>
</evidence>